<keyword evidence="2" id="KW-1185">Reference proteome</keyword>
<sequence>MRSASRMVRVIIVSSALVSSKSLGRKQALNDYQSFPSFAFDLRTLSTVSPPAARSSWQFNGVNCSRIQSPIADVAFPLENLSFISAGKKISS</sequence>
<dbReference type="Proteomes" id="UP001215598">
    <property type="component" value="Unassembled WGS sequence"/>
</dbReference>
<dbReference type="AlphaFoldDB" id="A0AAD7N7T1"/>
<dbReference type="EMBL" id="JARKIB010000074">
    <property type="protein sequence ID" value="KAJ7748100.1"/>
    <property type="molecule type" value="Genomic_DNA"/>
</dbReference>
<comment type="caution">
    <text evidence="1">The sequence shown here is derived from an EMBL/GenBank/DDBJ whole genome shotgun (WGS) entry which is preliminary data.</text>
</comment>
<evidence type="ECO:0000313" key="2">
    <source>
        <dbReference type="Proteomes" id="UP001215598"/>
    </source>
</evidence>
<proteinExistence type="predicted"/>
<protein>
    <submittedName>
        <fullName evidence="1">Uncharacterized protein</fullName>
    </submittedName>
</protein>
<reference evidence="1" key="1">
    <citation type="submission" date="2023-03" db="EMBL/GenBank/DDBJ databases">
        <title>Massive genome expansion in bonnet fungi (Mycena s.s.) driven by repeated elements and novel gene families across ecological guilds.</title>
        <authorList>
            <consortium name="Lawrence Berkeley National Laboratory"/>
            <person name="Harder C.B."/>
            <person name="Miyauchi S."/>
            <person name="Viragh M."/>
            <person name="Kuo A."/>
            <person name="Thoen E."/>
            <person name="Andreopoulos B."/>
            <person name="Lu D."/>
            <person name="Skrede I."/>
            <person name="Drula E."/>
            <person name="Henrissat B."/>
            <person name="Morin E."/>
            <person name="Kohler A."/>
            <person name="Barry K."/>
            <person name="LaButti K."/>
            <person name="Morin E."/>
            <person name="Salamov A."/>
            <person name="Lipzen A."/>
            <person name="Mereny Z."/>
            <person name="Hegedus B."/>
            <person name="Baldrian P."/>
            <person name="Stursova M."/>
            <person name="Weitz H."/>
            <person name="Taylor A."/>
            <person name="Grigoriev I.V."/>
            <person name="Nagy L.G."/>
            <person name="Martin F."/>
            <person name="Kauserud H."/>
        </authorList>
    </citation>
    <scope>NUCLEOTIDE SEQUENCE</scope>
    <source>
        <strain evidence="1">CBHHK182m</strain>
    </source>
</reference>
<evidence type="ECO:0000313" key="1">
    <source>
        <dbReference type="EMBL" id="KAJ7748100.1"/>
    </source>
</evidence>
<name>A0AAD7N7T1_9AGAR</name>
<accession>A0AAD7N7T1</accession>
<organism evidence="1 2">
    <name type="scientific">Mycena metata</name>
    <dbReference type="NCBI Taxonomy" id="1033252"/>
    <lineage>
        <taxon>Eukaryota</taxon>
        <taxon>Fungi</taxon>
        <taxon>Dikarya</taxon>
        <taxon>Basidiomycota</taxon>
        <taxon>Agaricomycotina</taxon>
        <taxon>Agaricomycetes</taxon>
        <taxon>Agaricomycetidae</taxon>
        <taxon>Agaricales</taxon>
        <taxon>Marasmiineae</taxon>
        <taxon>Mycenaceae</taxon>
        <taxon>Mycena</taxon>
    </lineage>
</organism>
<gene>
    <name evidence="1" type="ORF">B0H16DRAFT_1554011</name>
</gene>